<feature type="domain" description="Gp5/Type VI secretion system Vgr protein OB-fold" evidence="2">
    <location>
        <begin position="22"/>
        <end position="88"/>
    </location>
</feature>
<dbReference type="STRING" id="1080227.A8L45_08200"/>
<comment type="caution">
    <text evidence="3">The sequence shown here is derived from an EMBL/GenBank/DDBJ whole genome shotgun (WGS) entry which is preliminary data.</text>
</comment>
<dbReference type="EMBL" id="LYBM01000011">
    <property type="protein sequence ID" value="ODA34018.1"/>
    <property type="molecule type" value="Genomic_DNA"/>
</dbReference>
<keyword evidence="4" id="KW-1185">Reference proteome</keyword>
<accession>A0A1C3EL99</accession>
<dbReference type="InterPro" id="IPR006531">
    <property type="entry name" value="Gp5/Vgr_OB"/>
</dbReference>
<dbReference type="InterPro" id="IPR037026">
    <property type="entry name" value="Vgr_OB-fold_dom_sf"/>
</dbReference>
<dbReference type="Pfam" id="PF04717">
    <property type="entry name" value="Phage_base_V"/>
    <property type="match status" value="1"/>
</dbReference>
<evidence type="ECO:0000313" key="3">
    <source>
        <dbReference type="EMBL" id="ODA34018.1"/>
    </source>
</evidence>
<reference evidence="3 4" key="1">
    <citation type="submission" date="2016-05" db="EMBL/GenBank/DDBJ databases">
        <title>Genomic Taxonomy of the Vibrionaceae.</title>
        <authorList>
            <person name="Gomez-Gil B."/>
            <person name="Enciso-Ibarra J."/>
        </authorList>
    </citation>
    <scope>NUCLEOTIDE SEQUENCE [LARGE SCALE GENOMIC DNA]</scope>
    <source>
        <strain evidence="3 4">CAIM 1920</strain>
    </source>
</reference>
<feature type="region of interest" description="Disordered" evidence="1">
    <location>
        <begin position="172"/>
        <end position="192"/>
    </location>
</feature>
<dbReference type="AlphaFoldDB" id="A0A1C3EL99"/>
<dbReference type="NCBIfam" id="TIGR01644">
    <property type="entry name" value="phage_P2_V"/>
    <property type="match status" value="1"/>
</dbReference>
<proteinExistence type="predicted"/>
<dbReference type="Proteomes" id="UP000094936">
    <property type="component" value="Unassembled WGS sequence"/>
</dbReference>
<dbReference type="InterPro" id="IPR013046">
    <property type="entry name" value="GpV/Gp45"/>
</dbReference>
<feature type="compositionally biased region" description="Polar residues" evidence="1">
    <location>
        <begin position="181"/>
        <end position="192"/>
    </location>
</feature>
<evidence type="ECO:0000259" key="2">
    <source>
        <dbReference type="Pfam" id="PF04717"/>
    </source>
</evidence>
<dbReference type="Gene3D" id="6.20.150.10">
    <property type="match status" value="1"/>
</dbReference>
<protein>
    <submittedName>
        <fullName evidence="3">Baseplate assembly protein</fullName>
    </submittedName>
</protein>
<sequence length="192" mass="20737">MMEVILQRLAELERRLSNLIMTGVIVDTDYPLGKVKVAAGLLTTGWVPWLTHRAGTDTDYWAPEVGEQVMLLSPCGEPELGVVLPALYQDAFPATDHHADVRRVLFADGADFSYDRKHHGLTVVLPGEGTTTLISKGGVNIIGDVTVTGSIKATGDITDHKRAMDADRAIFNGHNHKSPETGASTSIPDPQQ</sequence>
<gene>
    <name evidence="3" type="ORF">A8L45_08200</name>
</gene>
<name>A0A1C3EL99_9GAMM</name>
<dbReference type="RefSeq" id="WP_068901077.1">
    <property type="nucleotide sequence ID" value="NZ_JBHUIF010000013.1"/>
</dbReference>
<evidence type="ECO:0000313" key="4">
    <source>
        <dbReference type="Proteomes" id="UP000094936"/>
    </source>
</evidence>
<evidence type="ECO:0000256" key="1">
    <source>
        <dbReference type="SAM" id="MobiDB-lite"/>
    </source>
</evidence>
<dbReference type="OrthoDB" id="4931325at2"/>
<organism evidence="3 4">
    <name type="scientific">Veronia pacifica</name>
    <dbReference type="NCBI Taxonomy" id="1080227"/>
    <lineage>
        <taxon>Bacteria</taxon>
        <taxon>Pseudomonadati</taxon>
        <taxon>Pseudomonadota</taxon>
        <taxon>Gammaproteobacteria</taxon>
        <taxon>Vibrionales</taxon>
        <taxon>Vibrionaceae</taxon>
        <taxon>Veronia</taxon>
    </lineage>
</organism>
<dbReference type="Gene3D" id="2.40.50.230">
    <property type="entry name" value="Gp5 N-terminal domain"/>
    <property type="match status" value="1"/>
</dbReference>